<keyword evidence="4" id="KW-1185">Reference proteome</keyword>
<evidence type="ECO:0000313" key="3">
    <source>
        <dbReference type="EMBL" id="KTB69375.1"/>
    </source>
</evidence>
<dbReference type="GO" id="GO:0016020">
    <property type="term" value="C:membrane"/>
    <property type="evidence" value="ECO:0007669"/>
    <property type="project" value="InterPro"/>
</dbReference>
<feature type="transmembrane region" description="Helical" evidence="1">
    <location>
        <begin position="138"/>
        <end position="155"/>
    </location>
</feature>
<feature type="transmembrane region" description="Helical" evidence="1">
    <location>
        <begin position="92"/>
        <end position="118"/>
    </location>
</feature>
<dbReference type="AlphaFoldDB" id="A0A0W0I8C0"/>
<dbReference type="EMBL" id="LKEJ01000090">
    <property type="protein sequence ID" value="KTB69375.1"/>
    <property type="molecule type" value="Genomic_DNA"/>
</dbReference>
<protein>
    <submittedName>
        <fullName evidence="3">Peptidase</fullName>
    </submittedName>
</protein>
<feature type="transmembrane region" description="Helical" evidence="1">
    <location>
        <begin position="23"/>
        <end position="41"/>
    </location>
</feature>
<proteinExistence type="predicted"/>
<evidence type="ECO:0000256" key="1">
    <source>
        <dbReference type="SAM" id="Phobius"/>
    </source>
</evidence>
<sequence>MKLCFLLVWCALCAEQDARKKEISNLLTIGVFAIAAGYLIVNGRTWLGAAPAEAALAVLIALGLTLPGYALGRLGAGDVKLLAALALASNSTYLLGTFIGAGVALLIWLVIGGAVWNLIHQGLTRRYTYMNPKAPDKYPFSPFLFVGLLMTAVLIH</sequence>
<feature type="domain" description="Prepilin type IV endopeptidase peptidase" evidence="2">
    <location>
        <begin position="4"/>
        <end position="109"/>
    </location>
</feature>
<dbReference type="Pfam" id="PF01478">
    <property type="entry name" value="Peptidase_A24"/>
    <property type="match status" value="1"/>
</dbReference>
<dbReference type="Proteomes" id="UP000053048">
    <property type="component" value="Unassembled WGS sequence"/>
</dbReference>
<keyword evidence="1" id="KW-0472">Membrane</keyword>
<keyword evidence="1" id="KW-1133">Transmembrane helix</keyword>
<dbReference type="Gene3D" id="1.20.120.1220">
    <property type="match status" value="1"/>
</dbReference>
<organism evidence="3 4">
    <name type="scientific">Pseudomonas viridiflava ICMP 13104</name>
    <dbReference type="NCBI Taxonomy" id="1198305"/>
    <lineage>
        <taxon>Bacteria</taxon>
        <taxon>Pseudomonadati</taxon>
        <taxon>Pseudomonadota</taxon>
        <taxon>Gammaproteobacteria</taxon>
        <taxon>Pseudomonadales</taxon>
        <taxon>Pseudomonadaceae</taxon>
        <taxon>Pseudomonas</taxon>
    </lineage>
</organism>
<dbReference type="GO" id="GO:0004190">
    <property type="term" value="F:aspartic-type endopeptidase activity"/>
    <property type="evidence" value="ECO:0007669"/>
    <property type="project" value="InterPro"/>
</dbReference>
<feature type="transmembrane region" description="Helical" evidence="1">
    <location>
        <begin position="53"/>
        <end position="72"/>
    </location>
</feature>
<reference evidence="3 4" key="1">
    <citation type="submission" date="2015-09" db="EMBL/GenBank/DDBJ databases">
        <title>Genome sequence of ICMP 13104.</title>
        <authorList>
            <person name="Visnovsky S."/>
            <person name="Lu A."/>
            <person name="Panda P."/>
            <person name="Pitman A."/>
        </authorList>
    </citation>
    <scope>NUCLEOTIDE SEQUENCE [LARGE SCALE GENOMIC DNA]</scope>
    <source>
        <strain evidence="3 4">ICMP 13104</strain>
    </source>
</reference>
<accession>A0A0W0I8C0</accession>
<evidence type="ECO:0000259" key="2">
    <source>
        <dbReference type="Pfam" id="PF01478"/>
    </source>
</evidence>
<gene>
    <name evidence="3" type="ORF">AO067_00365</name>
</gene>
<keyword evidence="1" id="KW-0812">Transmembrane</keyword>
<comment type="caution">
    <text evidence="3">The sequence shown here is derived from an EMBL/GenBank/DDBJ whole genome shotgun (WGS) entry which is preliminary data.</text>
</comment>
<dbReference type="InterPro" id="IPR000045">
    <property type="entry name" value="Prepilin_IV_endopep_pep"/>
</dbReference>
<name>A0A0W0I8C0_PSEVI</name>
<evidence type="ECO:0000313" key="4">
    <source>
        <dbReference type="Proteomes" id="UP000053048"/>
    </source>
</evidence>